<dbReference type="Proteomes" id="UP000317243">
    <property type="component" value="Unassembled WGS sequence"/>
</dbReference>
<proteinExistence type="predicted"/>
<accession>A0A5C5VT44</accession>
<gene>
    <name evidence="1" type="ORF">KOR42_48870</name>
</gene>
<comment type="caution">
    <text evidence="1">The sequence shown here is derived from an EMBL/GenBank/DDBJ whole genome shotgun (WGS) entry which is preliminary data.</text>
</comment>
<reference evidence="1 2" key="1">
    <citation type="submission" date="2019-02" db="EMBL/GenBank/DDBJ databases">
        <title>Deep-cultivation of Planctomycetes and their phenomic and genomic characterization uncovers novel biology.</title>
        <authorList>
            <person name="Wiegand S."/>
            <person name="Jogler M."/>
            <person name="Boedeker C."/>
            <person name="Pinto D."/>
            <person name="Vollmers J."/>
            <person name="Rivas-Marin E."/>
            <person name="Kohn T."/>
            <person name="Peeters S.H."/>
            <person name="Heuer A."/>
            <person name="Rast P."/>
            <person name="Oberbeckmann S."/>
            <person name="Bunk B."/>
            <person name="Jeske O."/>
            <person name="Meyerdierks A."/>
            <person name="Storesund J.E."/>
            <person name="Kallscheuer N."/>
            <person name="Luecker S."/>
            <person name="Lage O.M."/>
            <person name="Pohl T."/>
            <person name="Merkel B.J."/>
            <person name="Hornburger P."/>
            <person name="Mueller R.-W."/>
            <person name="Bruemmer F."/>
            <person name="Labrenz M."/>
            <person name="Spormann A.M."/>
            <person name="Op Den Camp H."/>
            <person name="Overmann J."/>
            <person name="Amann R."/>
            <person name="Jetten M.S.M."/>
            <person name="Mascher T."/>
            <person name="Medema M.H."/>
            <person name="Devos D.P."/>
            <person name="Kaster A.-K."/>
            <person name="Ovreas L."/>
            <person name="Rohde M."/>
            <person name="Galperin M.Y."/>
            <person name="Jogler C."/>
        </authorList>
    </citation>
    <scope>NUCLEOTIDE SEQUENCE [LARGE SCALE GENOMIC DNA]</scope>
    <source>
        <strain evidence="1 2">KOR42</strain>
    </source>
</reference>
<protein>
    <submittedName>
        <fullName evidence="1">Uncharacterized protein</fullName>
    </submittedName>
</protein>
<name>A0A5C5VT44_9PLAN</name>
<evidence type="ECO:0000313" key="2">
    <source>
        <dbReference type="Proteomes" id="UP000317243"/>
    </source>
</evidence>
<keyword evidence="2" id="KW-1185">Reference proteome</keyword>
<sequence>MNLSNDRLKHFGDENWQFLCLREQLKLSAVSGWKNGPHALKSINLSVVEPASQAFVENCEGWGQSSFHENLVGEISEQDTFNSFFEST</sequence>
<evidence type="ECO:0000313" key="1">
    <source>
        <dbReference type="EMBL" id="TWT40712.1"/>
    </source>
</evidence>
<dbReference type="AlphaFoldDB" id="A0A5C5VT44"/>
<organism evidence="1 2">
    <name type="scientific">Thalassoglobus neptunius</name>
    <dbReference type="NCBI Taxonomy" id="1938619"/>
    <lineage>
        <taxon>Bacteria</taxon>
        <taxon>Pseudomonadati</taxon>
        <taxon>Planctomycetota</taxon>
        <taxon>Planctomycetia</taxon>
        <taxon>Planctomycetales</taxon>
        <taxon>Planctomycetaceae</taxon>
        <taxon>Thalassoglobus</taxon>
    </lineage>
</organism>
<dbReference type="EMBL" id="SIHI01000049">
    <property type="protein sequence ID" value="TWT40712.1"/>
    <property type="molecule type" value="Genomic_DNA"/>
</dbReference>